<feature type="region of interest" description="Disordered" evidence="7">
    <location>
        <begin position="425"/>
        <end position="462"/>
    </location>
</feature>
<reference evidence="9 10" key="1">
    <citation type="submission" date="2015-12" db="EMBL/GenBank/DDBJ databases">
        <title>Draft genome sequence of Moniliophthora roreri, the causal agent of frosty pod rot of cacao.</title>
        <authorList>
            <person name="Aime M.C."/>
            <person name="Diaz-Valderrama J.R."/>
            <person name="Kijpornyongpan T."/>
            <person name="Phillips-Mora W."/>
        </authorList>
    </citation>
    <scope>NUCLEOTIDE SEQUENCE [LARGE SCALE GENOMIC DNA]</scope>
    <source>
        <strain evidence="9 10">MCA 2952</strain>
    </source>
</reference>
<feature type="repeat" description="RCC1" evidence="6">
    <location>
        <begin position="375"/>
        <end position="429"/>
    </location>
</feature>
<dbReference type="PANTHER" id="PTHR46207">
    <property type="entry name" value="PROTEIN RCC2"/>
    <property type="match status" value="1"/>
</dbReference>
<evidence type="ECO:0000256" key="5">
    <source>
        <dbReference type="PROSITE-ProRule" id="PRU00146"/>
    </source>
</evidence>
<dbReference type="PROSITE" id="PS50016">
    <property type="entry name" value="ZF_PHD_2"/>
    <property type="match status" value="1"/>
</dbReference>
<accession>A0A0W0FCX5</accession>
<dbReference type="Gene3D" id="3.30.40.10">
    <property type="entry name" value="Zinc/RING finger domain, C3HC4 (zinc finger)"/>
    <property type="match status" value="1"/>
</dbReference>
<gene>
    <name evidence="9" type="ORF">WG66_13210</name>
</gene>
<dbReference type="InterPro" id="IPR058923">
    <property type="entry name" value="RCC1-like_dom"/>
</dbReference>
<dbReference type="Proteomes" id="UP000054988">
    <property type="component" value="Unassembled WGS sequence"/>
</dbReference>
<evidence type="ECO:0000256" key="6">
    <source>
        <dbReference type="PROSITE-ProRule" id="PRU00235"/>
    </source>
</evidence>
<dbReference type="InterPro" id="IPR019787">
    <property type="entry name" value="Znf_PHD-finger"/>
</dbReference>
<feature type="repeat" description="RCC1" evidence="6">
    <location>
        <begin position="178"/>
        <end position="241"/>
    </location>
</feature>
<dbReference type="Gene3D" id="2.130.10.30">
    <property type="entry name" value="Regulator of chromosome condensation 1/beta-lactamase-inhibitor protein II"/>
    <property type="match status" value="2"/>
</dbReference>
<dbReference type="InterPro" id="IPR001965">
    <property type="entry name" value="Znf_PHD"/>
</dbReference>
<dbReference type="InterPro" id="IPR028641">
    <property type="entry name" value="RCC2"/>
</dbReference>
<dbReference type="PROSITE" id="PS01359">
    <property type="entry name" value="ZF_PHD_1"/>
    <property type="match status" value="1"/>
</dbReference>
<dbReference type="SUPFAM" id="SSF57903">
    <property type="entry name" value="FYVE/PHD zinc finger"/>
    <property type="match status" value="1"/>
</dbReference>
<evidence type="ECO:0000256" key="4">
    <source>
        <dbReference type="ARBA" id="ARBA00022833"/>
    </source>
</evidence>
<dbReference type="AlphaFoldDB" id="A0A0W0FCX5"/>
<evidence type="ECO:0000259" key="8">
    <source>
        <dbReference type="PROSITE" id="PS50016"/>
    </source>
</evidence>
<feature type="domain" description="PHD-type" evidence="8">
    <location>
        <begin position="471"/>
        <end position="522"/>
    </location>
</feature>
<feature type="region of interest" description="Disordered" evidence="7">
    <location>
        <begin position="532"/>
        <end position="587"/>
    </location>
</feature>
<evidence type="ECO:0000256" key="1">
    <source>
        <dbReference type="ARBA" id="ARBA00022723"/>
    </source>
</evidence>
<dbReference type="Pfam" id="PF00628">
    <property type="entry name" value="PHD"/>
    <property type="match status" value="1"/>
</dbReference>
<dbReference type="InterPro" id="IPR000408">
    <property type="entry name" value="Reg_chr_condens"/>
</dbReference>
<protein>
    <recommendedName>
        <fullName evidence="8">PHD-type domain-containing protein</fullName>
    </recommendedName>
</protein>
<evidence type="ECO:0000313" key="9">
    <source>
        <dbReference type="EMBL" id="KTB34215.1"/>
    </source>
</evidence>
<evidence type="ECO:0000256" key="7">
    <source>
        <dbReference type="SAM" id="MobiDB-lite"/>
    </source>
</evidence>
<keyword evidence="4" id="KW-0862">Zinc</keyword>
<dbReference type="SUPFAM" id="SSF50985">
    <property type="entry name" value="RCC1/BLIP-II"/>
    <property type="match status" value="1"/>
</dbReference>
<dbReference type="Pfam" id="PF25390">
    <property type="entry name" value="WD40_RLD"/>
    <property type="match status" value="1"/>
</dbReference>
<dbReference type="PROSITE" id="PS00626">
    <property type="entry name" value="RCC1_2"/>
    <property type="match status" value="1"/>
</dbReference>
<keyword evidence="2" id="KW-0677">Repeat</keyword>
<evidence type="ECO:0000313" key="10">
    <source>
        <dbReference type="Proteomes" id="UP000054988"/>
    </source>
</evidence>
<evidence type="ECO:0000256" key="2">
    <source>
        <dbReference type="ARBA" id="ARBA00022737"/>
    </source>
</evidence>
<dbReference type="GO" id="GO:0008270">
    <property type="term" value="F:zinc ion binding"/>
    <property type="evidence" value="ECO:0007669"/>
    <property type="project" value="UniProtKB-KW"/>
</dbReference>
<dbReference type="GO" id="GO:0016020">
    <property type="term" value="C:membrane"/>
    <property type="evidence" value="ECO:0007669"/>
    <property type="project" value="TreeGrafter"/>
</dbReference>
<evidence type="ECO:0000256" key="3">
    <source>
        <dbReference type="ARBA" id="ARBA00022771"/>
    </source>
</evidence>
<feature type="repeat" description="RCC1" evidence="6">
    <location>
        <begin position="242"/>
        <end position="309"/>
    </location>
</feature>
<dbReference type="InterPro" id="IPR013083">
    <property type="entry name" value="Znf_RING/FYVE/PHD"/>
</dbReference>
<sequence length="587" mass="62468">MAAENGSEDTRWGRVLICGGTDWPRLGKRDKPNAKEDEEEHPDLPEPHILRSLGNVKARSIHTSCSGCHFVVLDTGGAAYLFGRNTFSSLGLDPSHYECVSENAPMKLLPTELGASTKTNDGNVWAAGDNRFGQCGQPPSAQVGGFKQISGLAIDGEREHAIMASAGITFSLVLTRSGRVFALGSAEKGQLGNGATGERITTGNKTAFDLVDEPLLIRSLADKKIVQIASGQQHSLALDDQGYIYVWGYNGYCRLGLGNQVDRLRPEVVPQFITEVVTQKEDGDKEKKEVGTAKLIAAGPTNSVVVDKQGMYWLAGKWKNSGDGSSGSPYTTFRYIQDIMACKVVHAACGGVTHWVLTPDESDEKPAAPGTQVPIMTVAWGQNASNCELGLGVDEPKSATKPTRHVPLDGIDVIQIAAGQNTTLFLARPPPPDAPAPQANGGAKTAEDEDEEEGDKWSNLPRYPEEVVDTPELCLVCGKDNGDDDSPLECEKCDNPYHLSCLNPPLKAIPDGEWFCPKCEATPGAALRGYTAPSYKKSASGSEPTSAAMDVDEDEEDKGGRGSSGGGRGGKRKASGADAKGAKKKKQ</sequence>
<organism evidence="9 10">
    <name type="scientific">Moniliophthora roreri</name>
    <name type="common">Frosty pod rot fungus</name>
    <name type="synonym">Monilia roreri</name>
    <dbReference type="NCBI Taxonomy" id="221103"/>
    <lineage>
        <taxon>Eukaryota</taxon>
        <taxon>Fungi</taxon>
        <taxon>Dikarya</taxon>
        <taxon>Basidiomycota</taxon>
        <taxon>Agaricomycotina</taxon>
        <taxon>Agaricomycetes</taxon>
        <taxon>Agaricomycetidae</taxon>
        <taxon>Agaricales</taxon>
        <taxon>Marasmiineae</taxon>
        <taxon>Marasmiaceae</taxon>
        <taxon>Moniliophthora</taxon>
    </lineage>
</organism>
<keyword evidence="3 5" id="KW-0863">Zinc-finger</keyword>
<comment type="caution">
    <text evidence="9">The sequence shown here is derived from an EMBL/GenBank/DDBJ whole genome shotgun (WGS) entry which is preliminary data.</text>
</comment>
<dbReference type="GO" id="GO:0031267">
    <property type="term" value="F:small GTPase binding"/>
    <property type="evidence" value="ECO:0007669"/>
    <property type="project" value="TreeGrafter"/>
</dbReference>
<dbReference type="SMART" id="SM00249">
    <property type="entry name" value="PHD"/>
    <property type="match status" value="1"/>
</dbReference>
<dbReference type="PANTHER" id="PTHR46207:SF1">
    <property type="entry name" value="PROTEIN RCC2"/>
    <property type="match status" value="1"/>
</dbReference>
<name>A0A0W0FCX5_MONRR</name>
<dbReference type="eggNOG" id="KOG1427">
    <property type="taxonomic scope" value="Eukaryota"/>
</dbReference>
<dbReference type="PROSITE" id="PS50012">
    <property type="entry name" value="RCC1_3"/>
    <property type="match status" value="3"/>
</dbReference>
<feature type="region of interest" description="Disordered" evidence="7">
    <location>
        <begin position="18"/>
        <end position="48"/>
    </location>
</feature>
<dbReference type="InterPro" id="IPR011011">
    <property type="entry name" value="Znf_FYVE_PHD"/>
</dbReference>
<keyword evidence="1" id="KW-0479">Metal-binding</keyword>
<feature type="compositionally biased region" description="Basic and acidic residues" evidence="7">
    <location>
        <begin position="25"/>
        <end position="35"/>
    </location>
</feature>
<dbReference type="EMBL" id="LATX01002107">
    <property type="protein sequence ID" value="KTB34215.1"/>
    <property type="molecule type" value="Genomic_DNA"/>
</dbReference>
<dbReference type="InterPro" id="IPR009091">
    <property type="entry name" value="RCC1/BLIP-II"/>
</dbReference>
<dbReference type="InterPro" id="IPR019786">
    <property type="entry name" value="Zinc_finger_PHD-type_CS"/>
</dbReference>
<proteinExistence type="predicted"/>